<dbReference type="InterPro" id="IPR042326">
    <property type="entry name" value="Ctk3"/>
</dbReference>
<organism evidence="3 4">
    <name type="scientific">Cyclocybe aegerita</name>
    <name type="common">Black poplar mushroom</name>
    <name type="synonym">Agrocybe aegerita</name>
    <dbReference type="NCBI Taxonomy" id="1973307"/>
    <lineage>
        <taxon>Eukaryota</taxon>
        <taxon>Fungi</taxon>
        <taxon>Dikarya</taxon>
        <taxon>Basidiomycota</taxon>
        <taxon>Agaricomycotina</taxon>
        <taxon>Agaricomycetes</taxon>
        <taxon>Agaricomycetidae</taxon>
        <taxon>Agaricales</taxon>
        <taxon>Agaricineae</taxon>
        <taxon>Bolbitiaceae</taxon>
        <taxon>Cyclocybe</taxon>
    </lineage>
</organism>
<dbReference type="Pfam" id="PF12243">
    <property type="entry name" value="CTK3"/>
    <property type="match status" value="1"/>
</dbReference>
<evidence type="ECO:0000313" key="4">
    <source>
        <dbReference type="Proteomes" id="UP000467700"/>
    </source>
</evidence>
<dbReference type="InterPro" id="IPR008942">
    <property type="entry name" value="ENTH_VHS"/>
</dbReference>
<dbReference type="GO" id="GO:0045943">
    <property type="term" value="P:positive regulation of transcription by RNA polymerase I"/>
    <property type="evidence" value="ECO:0007669"/>
    <property type="project" value="TreeGrafter"/>
</dbReference>
<reference evidence="3 4" key="1">
    <citation type="submission" date="2020-01" db="EMBL/GenBank/DDBJ databases">
        <authorList>
            <person name="Gupta K D."/>
        </authorList>
    </citation>
    <scope>NUCLEOTIDE SEQUENCE [LARGE SCALE GENOMIC DNA]</scope>
</reference>
<gene>
    <name evidence="3" type="ORF">AAE3_LOCUS2722</name>
</gene>
<accession>A0A8S0WWA9</accession>
<dbReference type="OrthoDB" id="21266at2759"/>
<evidence type="ECO:0000256" key="1">
    <source>
        <dbReference type="SAM" id="MobiDB-lite"/>
    </source>
</evidence>
<dbReference type="PANTHER" id="PTHR28291">
    <property type="entry name" value="CTD KINASE SUBUNIT GAMMA"/>
    <property type="match status" value="1"/>
</dbReference>
<evidence type="ECO:0000313" key="3">
    <source>
        <dbReference type="EMBL" id="CAA7260358.1"/>
    </source>
</evidence>
<dbReference type="PROSITE" id="PS51391">
    <property type="entry name" value="CID"/>
    <property type="match status" value="1"/>
</dbReference>
<feature type="region of interest" description="Disordered" evidence="1">
    <location>
        <begin position="146"/>
        <end position="199"/>
    </location>
</feature>
<name>A0A8S0WWA9_CYCAE</name>
<feature type="compositionally biased region" description="Basic and acidic residues" evidence="1">
    <location>
        <begin position="172"/>
        <end position="191"/>
    </location>
</feature>
<dbReference type="InterPro" id="IPR024637">
    <property type="entry name" value="Ctk3_C"/>
</dbReference>
<dbReference type="GO" id="GO:0070692">
    <property type="term" value="C:CTDK-1 complex"/>
    <property type="evidence" value="ECO:0007669"/>
    <property type="project" value="InterPro"/>
</dbReference>
<dbReference type="Proteomes" id="UP000467700">
    <property type="component" value="Unassembled WGS sequence"/>
</dbReference>
<feature type="compositionally biased region" description="Polar residues" evidence="1">
    <location>
        <begin position="147"/>
        <end position="170"/>
    </location>
</feature>
<dbReference type="InterPro" id="IPR006569">
    <property type="entry name" value="CID_dom"/>
</dbReference>
<evidence type="ECO:0000259" key="2">
    <source>
        <dbReference type="PROSITE" id="PS51391"/>
    </source>
</evidence>
<dbReference type="PANTHER" id="PTHR28291:SF1">
    <property type="entry name" value="CTD KINASE SUBUNIT GAMMA"/>
    <property type="match status" value="1"/>
</dbReference>
<dbReference type="Gene3D" id="1.25.40.90">
    <property type="match status" value="1"/>
</dbReference>
<dbReference type="GO" id="GO:0032786">
    <property type="term" value="P:positive regulation of DNA-templated transcription, elongation"/>
    <property type="evidence" value="ECO:0007669"/>
    <property type="project" value="InterPro"/>
</dbReference>
<dbReference type="AlphaFoldDB" id="A0A8S0WWA9"/>
<dbReference type="EMBL" id="CACVBS010000029">
    <property type="protein sequence ID" value="CAA7260358.1"/>
    <property type="molecule type" value="Genomic_DNA"/>
</dbReference>
<comment type="caution">
    <text evidence="3">The sequence shown here is derived from an EMBL/GenBank/DDBJ whole genome shotgun (WGS) entry which is preliminary data.</text>
</comment>
<sequence length="276" mass="31458">MDPFEVRMQFIELLRRLNASQQSIQKVVGFAVKHFPPCGEDIWDCIVEETAKGSINSRINILYFLDSLCETSLLVKSHARSERSRLANANGLYVHFVARDLNRIVESIVPEGRQGIPNLLTRSPQILENWRNKRYIDPQKIDDVLTSLDSRPNAGSSENGGPEAPSTSKHSAPHETLPRNEVNKRIEQDRERHKRLRERRWVQPTSHNPATFQAPQLACFYPLDDAVDGQEELALDIEFENEWEATSDWNEDDEDAVGEEAQLAFPSEDDKIGGLK</sequence>
<keyword evidence="4" id="KW-1185">Reference proteome</keyword>
<proteinExistence type="predicted"/>
<dbReference type="InterPro" id="IPR024638">
    <property type="entry name" value="Ctk3_N"/>
</dbReference>
<protein>
    <recommendedName>
        <fullName evidence="2">CID domain-containing protein</fullName>
    </recommendedName>
</protein>
<dbReference type="Pfam" id="PF12350">
    <property type="entry name" value="CTK3_C"/>
    <property type="match status" value="1"/>
</dbReference>
<feature type="domain" description="CID" evidence="2">
    <location>
        <begin position="2"/>
        <end position="152"/>
    </location>
</feature>